<dbReference type="Proteomes" id="UP000078348">
    <property type="component" value="Unassembled WGS sequence"/>
</dbReference>
<dbReference type="EMBL" id="LXWW01000010">
    <property type="protein sequence ID" value="OAO18025.1"/>
    <property type="molecule type" value="Genomic_DNA"/>
</dbReference>
<feature type="transmembrane region" description="Helical" evidence="1">
    <location>
        <begin position="6"/>
        <end position="25"/>
    </location>
</feature>
<feature type="transmembrane region" description="Helical" evidence="1">
    <location>
        <begin position="153"/>
        <end position="173"/>
    </location>
</feature>
<keyword evidence="1" id="KW-0472">Membrane</keyword>
<evidence type="ECO:0000313" key="4">
    <source>
        <dbReference type="Proteomes" id="UP000078348"/>
    </source>
</evidence>
<gene>
    <name evidence="3" type="ORF">AV274_0223</name>
</gene>
<proteinExistence type="predicted"/>
<keyword evidence="4" id="KW-1185">Reference proteome</keyword>
<protein>
    <recommendedName>
        <fullName evidence="2">CWH43-like N-terminal domain-containing protein</fullName>
    </recommendedName>
</protein>
<feature type="transmembrane region" description="Helical" evidence="1">
    <location>
        <begin position="89"/>
        <end position="108"/>
    </location>
</feature>
<reference evidence="3 4" key="1">
    <citation type="submission" date="2016-05" db="EMBL/GenBank/DDBJ databases">
        <title>Nuclear genome of Blastocystis sp. subtype 1 NandII.</title>
        <authorList>
            <person name="Gentekaki E."/>
            <person name="Curtis B."/>
            <person name="Stairs C."/>
            <person name="Eme L."/>
            <person name="Herman E."/>
            <person name="Klimes V."/>
            <person name="Arias M.C."/>
            <person name="Elias M."/>
            <person name="Hilliou F."/>
            <person name="Klute M."/>
            <person name="Malik S.-B."/>
            <person name="Pightling A."/>
            <person name="Rachubinski R."/>
            <person name="Salas D."/>
            <person name="Schlacht A."/>
            <person name="Suga H."/>
            <person name="Archibald J."/>
            <person name="Ball S.G."/>
            <person name="Clark G."/>
            <person name="Dacks J."/>
            <person name="Van Der Giezen M."/>
            <person name="Tsaousis A."/>
            <person name="Roger A."/>
        </authorList>
    </citation>
    <scope>NUCLEOTIDE SEQUENCE [LARGE SCALE GENOMIC DNA]</scope>
    <source>
        <strain evidence="4">ATCC 50177 / NandII</strain>
    </source>
</reference>
<evidence type="ECO:0000256" key="1">
    <source>
        <dbReference type="SAM" id="Phobius"/>
    </source>
</evidence>
<dbReference type="InterPro" id="IPR019402">
    <property type="entry name" value="CWH43_N"/>
</dbReference>
<name>A0A196SLT7_BLAHN</name>
<evidence type="ECO:0000313" key="3">
    <source>
        <dbReference type="EMBL" id="OAO18025.1"/>
    </source>
</evidence>
<organism evidence="3 4">
    <name type="scientific">Blastocystis sp. subtype 1 (strain ATCC 50177 / NandII)</name>
    <dbReference type="NCBI Taxonomy" id="478820"/>
    <lineage>
        <taxon>Eukaryota</taxon>
        <taxon>Sar</taxon>
        <taxon>Stramenopiles</taxon>
        <taxon>Bigyra</taxon>
        <taxon>Opalozoa</taxon>
        <taxon>Opalinata</taxon>
        <taxon>Blastocystidae</taxon>
        <taxon>Blastocystis</taxon>
    </lineage>
</organism>
<feature type="transmembrane region" description="Helical" evidence="1">
    <location>
        <begin position="45"/>
        <end position="69"/>
    </location>
</feature>
<sequence length="196" mass="22552">MPEHIAYAVFFTLGALCFLVSFFYIRKHSFQKHRLERDEYCQKWIWRATTLALWCPLFLTLQAVIPLQADILDENAKETVWSMIHQGSAVVLFILSMIHAFIVCFFIRHIENHTYAKSSIVLKHLGLYGMGAALVFSVIFHPASNMSGVRSHFAFNMAGIAQWLFVVSMMLFYGSYTIDFKDPESVSEPIVSQEQE</sequence>
<feature type="transmembrane region" description="Helical" evidence="1">
    <location>
        <begin position="120"/>
        <end position="141"/>
    </location>
</feature>
<feature type="domain" description="CWH43-like N-terminal" evidence="2">
    <location>
        <begin position="2"/>
        <end position="182"/>
    </location>
</feature>
<comment type="caution">
    <text evidence="3">The sequence shown here is derived from an EMBL/GenBank/DDBJ whole genome shotgun (WGS) entry which is preliminary data.</text>
</comment>
<accession>A0A196SLT7</accession>
<keyword evidence="1" id="KW-1133">Transmembrane helix</keyword>
<dbReference type="AlphaFoldDB" id="A0A196SLT7"/>
<dbReference type="Pfam" id="PF10277">
    <property type="entry name" value="Frag1"/>
    <property type="match status" value="1"/>
</dbReference>
<evidence type="ECO:0000259" key="2">
    <source>
        <dbReference type="Pfam" id="PF10277"/>
    </source>
</evidence>
<keyword evidence="1" id="KW-0812">Transmembrane</keyword>